<protein>
    <recommendedName>
        <fullName evidence="1">HNH nuclease domain-containing protein</fullName>
    </recommendedName>
</protein>
<feature type="domain" description="HNH nuclease" evidence="1">
    <location>
        <begin position="8"/>
        <end position="59"/>
    </location>
</feature>
<comment type="caution">
    <text evidence="2">The sequence shown here is derived from an EMBL/GenBank/DDBJ whole genome shotgun (WGS) entry which is preliminary data.</text>
</comment>
<dbReference type="Pfam" id="PF13391">
    <property type="entry name" value="HNH_2"/>
    <property type="match status" value="1"/>
</dbReference>
<evidence type="ECO:0000313" key="2">
    <source>
        <dbReference type="EMBL" id="GAN98166.1"/>
    </source>
</evidence>
<organism evidence="2 3">
    <name type="scientific">Komagataeibacter europaeus NBRC 3261</name>
    <dbReference type="NCBI Taxonomy" id="1234669"/>
    <lineage>
        <taxon>Bacteria</taxon>
        <taxon>Pseudomonadati</taxon>
        <taxon>Pseudomonadota</taxon>
        <taxon>Alphaproteobacteria</taxon>
        <taxon>Acetobacterales</taxon>
        <taxon>Acetobacteraceae</taxon>
        <taxon>Komagataeibacter</taxon>
    </lineage>
</organism>
<dbReference type="EMBL" id="BANI01000436">
    <property type="protein sequence ID" value="GAN98166.1"/>
    <property type="molecule type" value="Genomic_DNA"/>
</dbReference>
<dbReference type="Proteomes" id="UP000032675">
    <property type="component" value="Unassembled WGS sequence"/>
</dbReference>
<dbReference type="AlphaFoldDB" id="A0A0D6Q5W7"/>
<accession>A0A0D6Q5W7</accession>
<gene>
    <name evidence="2" type="ORF">Geu3261_0532_001</name>
</gene>
<proteinExistence type="predicted"/>
<sequence>MRLNERRCRITGVSDPRFLIASHIKPWRDCTDQEKLDGCNGLLLSPHVDRLFDRGLISFANDGTLLKSAVLPPEVWSAWGLDNIINVGAFTNAQATYLALHREAIFKG</sequence>
<name>A0A0D6Q5W7_KOMEU</name>
<dbReference type="InterPro" id="IPR003615">
    <property type="entry name" value="HNH_nuc"/>
</dbReference>
<reference evidence="2 3" key="1">
    <citation type="submission" date="2012-11" db="EMBL/GenBank/DDBJ databases">
        <title>Whole genome sequence of Gluconacetobacter europaeus NBRC3261.</title>
        <authorList>
            <person name="Azuma Y."/>
            <person name="Higashiura N."/>
            <person name="Hirakawa H."/>
            <person name="Matsushita K."/>
        </authorList>
    </citation>
    <scope>NUCLEOTIDE SEQUENCE [LARGE SCALE GENOMIC DNA]</scope>
    <source>
        <strain evidence="2 3">NBRC 3261</strain>
    </source>
</reference>
<evidence type="ECO:0000313" key="3">
    <source>
        <dbReference type="Proteomes" id="UP000032675"/>
    </source>
</evidence>
<evidence type="ECO:0000259" key="1">
    <source>
        <dbReference type="Pfam" id="PF13391"/>
    </source>
</evidence>